<gene>
    <name evidence="1" type="ORF">ENU14_01490</name>
</gene>
<organism evidence="1">
    <name type="scientific">Staphylothermus marinus</name>
    <dbReference type="NCBI Taxonomy" id="2280"/>
    <lineage>
        <taxon>Archaea</taxon>
        <taxon>Thermoproteota</taxon>
        <taxon>Thermoprotei</taxon>
        <taxon>Desulfurococcales</taxon>
        <taxon>Desulfurococcaceae</taxon>
        <taxon>Staphylothermus</taxon>
    </lineage>
</organism>
<dbReference type="InterPro" id="IPR038763">
    <property type="entry name" value="DHH_sf"/>
</dbReference>
<name>A0A7C4HB48_STAMA</name>
<dbReference type="AlphaFoldDB" id="A0A7C4HB48"/>
<sequence>MKTNSVSRIHVYGDWDADGFVSTALLVYSQEKLGQYPLKTNAIIFKKPIEPEKFRYIFNDLNKQIDLLVFLDIPFTDSIGRILGIIKNHFSVKHIMYVDHHLSTFNNRELLLKNVDTLIVDTSKPTCKIIHDILVENNLNIQSRLKAFVDVITYMDTGRRIPSNYMKLFDLIKSFSKALNITRDPDLWIRIVDWLVEPIAVSQSDLVESVKRIVDKYEREMNDLALDLAITSVKIGDFKFIDARSKWRRRGASALASKLAGILKSHIILWIDTRKDYTILIIKASSGKAYKLGEYLVKEKIAIDSTGHPNLAIVKIPRSVSKEELLETLHKVIYYL</sequence>
<comment type="caution">
    <text evidence="1">The sequence shown here is derived from an EMBL/GenBank/DDBJ whole genome shotgun (WGS) entry which is preliminary data.</text>
</comment>
<dbReference type="SUPFAM" id="SSF64182">
    <property type="entry name" value="DHH phosphoesterases"/>
    <property type="match status" value="1"/>
</dbReference>
<protein>
    <submittedName>
        <fullName evidence="1">Phosphoesterase</fullName>
    </submittedName>
</protein>
<reference evidence="1" key="1">
    <citation type="journal article" date="2020" name="mSystems">
        <title>Genome- and Community-Level Interaction Insights into Carbon Utilization and Element Cycling Functions of Hydrothermarchaeota in Hydrothermal Sediment.</title>
        <authorList>
            <person name="Zhou Z."/>
            <person name="Liu Y."/>
            <person name="Xu W."/>
            <person name="Pan J."/>
            <person name="Luo Z.H."/>
            <person name="Li M."/>
        </authorList>
    </citation>
    <scope>NUCLEOTIDE SEQUENCE [LARGE SCALE GENOMIC DNA]</scope>
    <source>
        <strain evidence="1">SpSt-642</strain>
    </source>
</reference>
<accession>A0A7C4HB48</accession>
<evidence type="ECO:0000313" key="1">
    <source>
        <dbReference type="EMBL" id="HGM58250.1"/>
    </source>
</evidence>
<proteinExistence type="predicted"/>
<dbReference type="EMBL" id="DTBJ01000015">
    <property type="protein sequence ID" value="HGM58250.1"/>
    <property type="molecule type" value="Genomic_DNA"/>
</dbReference>